<evidence type="ECO:0000313" key="3">
    <source>
        <dbReference type="Proteomes" id="UP000580839"/>
    </source>
</evidence>
<sequence length="203" mass="21867">MAACRPRVVLLALVLCVALCAPAYAAGILCGTVRDAVTSNPIAGAGIFLRQTTGQYTGLNGATDATGHYCINGIPAGTYDLEVRLDDYQVAYRRGVVVNDVPVSVDVDARFMASTLSPAWPNPSRESVRFRMRIRDSGAIDLTILDVNGRLMTGWTGLAGVGEERVVTWDFRDTAGRRVPAGRYFVRLSAGDRSISRAFARIP</sequence>
<dbReference type="NCBIfam" id="TIGR04183">
    <property type="entry name" value="Por_Secre_tail"/>
    <property type="match status" value="1"/>
</dbReference>
<comment type="caution">
    <text evidence="2">The sequence shown here is derived from an EMBL/GenBank/DDBJ whole genome shotgun (WGS) entry which is preliminary data.</text>
</comment>
<dbReference type="Gene3D" id="2.60.40.1120">
    <property type="entry name" value="Carboxypeptidase-like, regulatory domain"/>
    <property type="match status" value="1"/>
</dbReference>
<keyword evidence="1" id="KW-0732">Signal</keyword>
<gene>
    <name evidence="2" type="ORF">HOP12_03070</name>
</gene>
<accession>A0A849SF74</accession>
<proteinExistence type="predicted"/>
<evidence type="ECO:0000313" key="2">
    <source>
        <dbReference type="EMBL" id="NOT33131.1"/>
    </source>
</evidence>
<protein>
    <submittedName>
        <fullName evidence="2">T9SS type A sorting domain-containing protein</fullName>
    </submittedName>
</protein>
<feature type="signal peptide" evidence="1">
    <location>
        <begin position="1"/>
        <end position="25"/>
    </location>
</feature>
<dbReference type="InterPro" id="IPR013784">
    <property type="entry name" value="Carb-bd-like_fold"/>
</dbReference>
<organism evidence="2 3">
    <name type="scientific">Eiseniibacteriota bacterium</name>
    <dbReference type="NCBI Taxonomy" id="2212470"/>
    <lineage>
        <taxon>Bacteria</taxon>
        <taxon>Candidatus Eiseniibacteriota</taxon>
    </lineage>
</organism>
<dbReference type="AlphaFoldDB" id="A0A849SF74"/>
<dbReference type="InterPro" id="IPR026444">
    <property type="entry name" value="Secre_tail"/>
</dbReference>
<reference evidence="2 3" key="1">
    <citation type="submission" date="2020-04" db="EMBL/GenBank/DDBJ databases">
        <title>Metagenomic profiling of ammonia- and methane-oxidizing microorganisms in a Dutch drinking water treatment plant.</title>
        <authorList>
            <person name="Poghosyan L."/>
            <person name="Leucker S."/>
        </authorList>
    </citation>
    <scope>NUCLEOTIDE SEQUENCE [LARGE SCALE GENOMIC DNA]</scope>
    <source>
        <strain evidence="2">S-RSF-IL-03</strain>
    </source>
</reference>
<dbReference type="SUPFAM" id="SSF49452">
    <property type="entry name" value="Starch-binding domain-like"/>
    <property type="match status" value="1"/>
</dbReference>
<dbReference type="EMBL" id="JABFRW010000029">
    <property type="protein sequence ID" value="NOT33131.1"/>
    <property type="molecule type" value="Genomic_DNA"/>
</dbReference>
<dbReference type="GO" id="GO:0030246">
    <property type="term" value="F:carbohydrate binding"/>
    <property type="evidence" value="ECO:0007669"/>
    <property type="project" value="InterPro"/>
</dbReference>
<dbReference type="Proteomes" id="UP000580839">
    <property type="component" value="Unassembled WGS sequence"/>
</dbReference>
<dbReference type="Pfam" id="PF13620">
    <property type="entry name" value="CarboxypepD_reg"/>
    <property type="match status" value="1"/>
</dbReference>
<dbReference type="Gene3D" id="2.60.40.4070">
    <property type="match status" value="1"/>
</dbReference>
<feature type="chain" id="PRO_5032408432" evidence="1">
    <location>
        <begin position="26"/>
        <end position="203"/>
    </location>
</feature>
<name>A0A849SF74_UNCEI</name>
<evidence type="ECO:0000256" key="1">
    <source>
        <dbReference type="SAM" id="SignalP"/>
    </source>
</evidence>